<dbReference type="RefSeq" id="WP_092152684.1">
    <property type="nucleotide sequence ID" value="NZ_FNBX01000002.1"/>
</dbReference>
<keyword evidence="4" id="KW-1185">Reference proteome</keyword>
<dbReference type="PANTHER" id="PTHR10569:SF2">
    <property type="entry name" value="GLYCOGEN DEBRANCHING ENZYME"/>
    <property type="match status" value="1"/>
</dbReference>
<feature type="domain" description="Glycogen debranching enzyme C-terminal" evidence="1">
    <location>
        <begin position="292"/>
        <end position="657"/>
    </location>
</feature>
<dbReference type="Pfam" id="PF06202">
    <property type="entry name" value="GDE_C"/>
    <property type="match status" value="1"/>
</dbReference>
<dbReference type="Gene3D" id="1.50.10.10">
    <property type="match status" value="1"/>
</dbReference>
<dbReference type="InterPro" id="IPR024742">
    <property type="entry name" value="Glycogen_debranch_N"/>
</dbReference>
<dbReference type="GO" id="GO:0004134">
    <property type="term" value="F:4-alpha-glucanotransferase activity"/>
    <property type="evidence" value="ECO:0007669"/>
    <property type="project" value="InterPro"/>
</dbReference>
<dbReference type="PANTHER" id="PTHR10569">
    <property type="entry name" value="GLYCOGEN DEBRANCHING ENZYME"/>
    <property type="match status" value="1"/>
</dbReference>
<evidence type="ECO:0000259" key="1">
    <source>
        <dbReference type="Pfam" id="PF06202"/>
    </source>
</evidence>
<accession>A0A1G7J0D3</accession>
<evidence type="ECO:0000313" key="3">
    <source>
        <dbReference type="EMBL" id="SDF18323.1"/>
    </source>
</evidence>
<dbReference type="SUPFAM" id="SSF48208">
    <property type="entry name" value="Six-hairpin glycosidases"/>
    <property type="match status" value="1"/>
</dbReference>
<gene>
    <name evidence="3" type="ORF">SAMN05192586_102142</name>
</gene>
<evidence type="ECO:0000259" key="2">
    <source>
        <dbReference type="Pfam" id="PF12439"/>
    </source>
</evidence>
<feature type="domain" description="Glycogen debranching enzyme bacterial and archaeal type N-terminal" evidence="2">
    <location>
        <begin position="19"/>
        <end position="243"/>
    </location>
</feature>
<dbReference type="InterPro" id="IPR012341">
    <property type="entry name" value="6hp_glycosidase-like_sf"/>
</dbReference>
<name>A0A1G7J0D3_9BACT</name>
<dbReference type="GO" id="GO:0005980">
    <property type="term" value="P:glycogen catabolic process"/>
    <property type="evidence" value="ECO:0007669"/>
    <property type="project" value="InterPro"/>
</dbReference>
<dbReference type="EMBL" id="FNBX01000002">
    <property type="protein sequence ID" value="SDF18323.1"/>
    <property type="molecule type" value="Genomic_DNA"/>
</dbReference>
<dbReference type="GO" id="GO:0004135">
    <property type="term" value="F:amylo-alpha-1,6-glucosidase activity"/>
    <property type="evidence" value="ECO:0007669"/>
    <property type="project" value="InterPro"/>
</dbReference>
<proteinExistence type="predicted"/>
<dbReference type="OrthoDB" id="9761875at2"/>
<reference evidence="4" key="1">
    <citation type="submission" date="2016-10" db="EMBL/GenBank/DDBJ databases">
        <authorList>
            <person name="Varghese N."/>
            <person name="Submissions S."/>
        </authorList>
    </citation>
    <scope>NUCLEOTIDE SEQUENCE [LARGE SCALE GENOMIC DNA]</scope>
    <source>
        <strain evidence="4">KHC7</strain>
    </source>
</reference>
<dbReference type="Proteomes" id="UP000199355">
    <property type="component" value="Unassembled WGS sequence"/>
</dbReference>
<dbReference type="Pfam" id="PF12439">
    <property type="entry name" value="GDE_N"/>
    <property type="match status" value="1"/>
</dbReference>
<evidence type="ECO:0000313" key="4">
    <source>
        <dbReference type="Proteomes" id="UP000199355"/>
    </source>
</evidence>
<dbReference type="InterPro" id="IPR010401">
    <property type="entry name" value="AGL/Gdb1"/>
</dbReference>
<sequence>MRFRFDKAACQNTRRALRKEWLLTNGRGDYAAGSILGCNTRKYHGLLVVDTVHGRHVLLSALEESVLGGGKEFFFSTRQHPGLLYPHGHECQEAFCLDQWPRWTYRVGEARLDRELFLIRGESRLVLRYSLCGPADLPPLTLRLRPLLACRPMHALTHANPQARGATTPVPHGFGVQPYASLPPLYFQVQRAAAPQDKAVGEAVFTSGPDWCRQVEYFQEAERGFPSSEDLFIPGLLEIPLPPLTRGVHVYLSAGVAPCTDDLAELWAAESRARTKAHRAGGGLAGHLAQTGRQFCTATPQGAPQVVAGYPWFEAWGRDTCISLPGLAFAAGRTDFGLRVLARLGQSLRRGLLPNMFAVDGNHAYNAVDAALWYAFAVQSFCRTADETGYAWVREHAWPALLAIIRGYREGPGQGVYVDAHGLLHAGDARTQLTWMDAQVNGRPVTPRHGFPVEVNALWYNLLAFADALARRFHEPEPAGDALLRDMRLAFLQRFWVPEGGGRLGDVWRESGLDKSVRPNQIFAVSLPYPILPEDFQAQVVECVRNKLLTPYGLRTLAPDDPAYCGRYAGGPEERDAAYHQGTVWPWLLGHYGDALLRTAWDVEGAVRGLLETLTPLYCDHLTDAGLGSISEIFDGSPPYAPNGCIAQAWSVAECLRLLLALRAAAPEAVDQWERRAACRLAHPVSGDTAGVCRVVMNLGAAHGGANAAAPRPAL</sequence>
<dbReference type="AlphaFoldDB" id="A0A1G7J0D3"/>
<organism evidence="3 4">
    <name type="scientific">Desulfovibrio legallii</name>
    <dbReference type="NCBI Taxonomy" id="571438"/>
    <lineage>
        <taxon>Bacteria</taxon>
        <taxon>Pseudomonadati</taxon>
        <taxon>Thermodesulfobacteriota</taxon>
        <taxon>Desulfovibrionia</taxon>
        <taxon>Desulfovibrionales</taxon>
        <taxon>Desulfovibrionaceae</taxon>
        <taxon>Desulfovibrio</taxon>
    </lineage>
</organism>
<dbReference type="InterPro" id="IPR032790">
    <property type="entry name" value="GDE_C"/>
</dbReference>
<protein>
    <submittedName>
        <fullName evidence="3">Glycogen debranching enzyme, putative</fullName>
    </submittedName>
</protein>
<dbReference type="InterPro" id="IPR008928">
    <property type="entry name" value="6-hairpin_glycosidase_sf"/>
</dbReference>
<dbReference type="STRING" id="571438.SAMN05192586_102142"/>